<dbReference type="Proteomes" id="UP000261420">
    <property type="component" value="Unplaced"/>
</dbReference>
<reference evidence="2" key="1">
    <citation type="submission" date="2025-08" db="UniProtKB">
        <authorList>
            <consortium name="Ensembl"/>
        </authorList>
    </citation>
    <scope>IDENTIFICATION</scope>
</reference>
<evidence type="ECO:0000256" key="1">
    <source>
        <dbReference type="SAM" id="Phobius"/>
    </source>
</evidence>
<dbReference type="Ensembl" id="ENSSDUT00000027419.1">
    <property type="protein sequence ID" value="ENSSDUP00000026941.1"/>
    <property type="gene ID" value="ENSSDUG00000019521.1"/>
</dbReference>
<organism evidence="2 3">
    <name type="scientific">Seriola dumerili</name>
    <name type="common">Greater amberjack</name>
    <name type="synonym">Caranx dumerili</name>
    <dbReference type="NCBI Taxonomy" id="41447"/>
    <lineage>
        <taxon>Eukaryota</taxon>
        <taxon>Metazoa</taxon>
        <taxon>Chordata</taxon>
        <taxon>Craniata</taxon>
        <taxon>Vertebrata</taxon>
        <taxon>Euteleostomi</taxon>
        <taxon>Actinopterygii</taxon>
        <taxon>Neopterygii</taxon>
        <taxon>Teleostei</taxon>
        <taxon>Neoteleostei</taxon>
        <taxon>Acanthomorphata</taxon>
        <taxon>Carangaria</taxon>
        <taxon>Carangiformes</taxon>
        <taxon>Carangidae</taxon>
        <taxon>Seriola</taxon>
    </lineage>
</organism>
<accession>A0A3B4V822</accession>
<evidence type="ECO:0000313" key="2">
    <source>
        <dbReference type="Ensembl" id="ENSSDUP00000026941.1"/>
    </source>
</evidence>
<reference evidence="2" key="2">
    <citation type="submission" date="2025-09" db="UniProtKB">
        <authorList>
            <consortium name="Ensembl"/>
        </authorList>
    </citation>
    <scope>IDENTIFICATION</scope>
</reference>
<name>A0A3B4V822_SERDU</name>
<sequence>MQMIKTAIQHVKKHPGVGCIIFMYQLSLVISSMTIQYIVIYALRPNKLTVMLDWYMLPYMYMLVYNSLGYE</sequence>
<dbReference type="AlphaFoldDB" id="A0A3B4V822"/>
<protein>
    <submittedName>
        <fullName evidence="2">Uncharacterized protein</fullName>
    </submittedName>
</protein>
<feature type="transmembrane region" description="Helical" evidence="1">
    <location>
        <begin position="21"/>
        <end position="43"/>
    </location>
</feature>
<proteinExistence type="predicted"/>
<keyword evidence="1" id="KW-1133">Transmembrane helix</keyword>
<keyword evidence="3" id="KW-1185">Reference proteome</keyword>
<feature type="transmembrane region" description="Helical" evidence="1">
    <location>
        <begin position="49"/>
        <end position="68"/>
    </location>
</feature>
<keyword evidence="1" id="KW-0812">Transmembrane</keyword>
<evidence type="ECO:0000313" key="3">
    <source>
        <dbReference type="Proteomes" id="UP000261420"/>
    </source>
</evidence>
<keyword evidence="1" id="KW-0472">Membrane</keyword>